<dbReference type="Proteomes" id="UP000005945">
    <property type="component" value="Unassembled WGS sequence"/>
</dbReference>
<organism evidence="1 2">
    <name type="scientific">Faecalibacterium prausnitzii M21/2</name>
    <dbReference type="NCBI Taxonomy" id="411485"/>
    <lineage>
        <taxon>Bacteria</taxon>
        <taxon>Bacillati</taxon>
        <taxon>Bacillota</taxon>
        <taxon>Clostridia</taxon>
        <taxon>Eubacteriales</taxon>
        <taxon>Oscillospiraceae</taxon>
        <taxon>Faecalibacterium</taxon>
    </lineage>
</organism>
<gene>
    <name evidence="1" type="ORF">FAEPRAM212_02201</name>
</gene>
<accession>A8SDE9</accession>
<protein>
    <submittedName>
        <fullName evidence="1">Uncharacterized protein</fullName>
    </submittedName>
</protein>
<comment type="caution">
    <text evidence="1">The sequence shown here is derived from an EMBL/GenBank/DDBJ whole genome shotgun (WGS) entry which is preliminary data.</text>
</comment>
<reference evidence="1 2" key="2">
    <citation type="submission" date="2007-09" db="EMBL/GenBank/DDBJ databases">
        <authorList>
            <person name="Fulton L."/>
            <person name="Clifton S."/>
            <person name="Fulton B."/>
            <person name="Xu J."/>
            <person name="Minx P."/>
            <person name="Pepin K.H."/>
            <person name="Johnson M."/>
            <person name="Thiruvilangam P."/>
            <person name="Bhonagiri V."/>
            <person name="Nash W.E."/>
            <person name="Mardis E.R."/>
            <person name="Wilson R.K."/>
        </authorList>
    </citation>
    <scope>NUCLEOTIDE SEQUENCE [LARGE SCALE GENOMIC DNA]</scope>
    <source>
        <strain evidence="1 2">M21/2</strain>
    </source>
</reference>
<dbReference type="HOGENOM" id="CLU_3080071_0_0_9"/>
<evidence type="ECO:0000313" key="1">
    <source>
        <dbReference type="EMBL" id="EDP20875.1"/>
    </source>
</evidence>
<name>A8SDE9_9FIRM</name>
<dbReference type="EMBL" id="ABED02000028">
    <property type="protein sequence ID" value="EDP20875.1"/>
    <property type="molecule type" value="Genomic_DNA"/>
</dbReference>
<dbReference type="AlphaFoldDB" id="A8SDE9"/>
<reference evidence="1 2" key="1">
    <citation type="submission" date="2007-09" db="EMBL/GenBank/DDBJ databases">
        <title>Draft genome sequence of Faecalibacterium prausnitzii M21/2.</title>
        <authorList>
            <person name="Sudarsanam P."/>
            <person name="Ley R."/>
            <person name="Guruge J."/>
            <person name="Turnbaugh P.J."/>
            <person name="Mahowald M."/>
            <person name="Liep D."/>
            <person name="Gordon J."/>
        </authorList>
    </citation>
    <scope>NUCLEOTIDE SEQUENCE [LARGE SCALE GENOMIC DNA]</scope>
    <source>
        <strain evidence="1 2">M21/2</strain>
    </source>
</reference>
<evidence type="ECO:0000313" key="2">
    <source>
        <dbReference type="Proteomes" id="UP000005945"/>
    </source>
</evidence>
<proteinExistence type="predicted"/>
<sequence length="52" mass="5898">MDRLIKGNKAICEPSLTCPHDEAHRPVNHKKINIETKDCTSDFLTKAVSFPF</sequence>